<evidence type="ECO:0000313" key="6">
    <source>
        <dbReference type="EMBL" id="QEW04082.1"/>
    </source>
</evidence>
<gene>
    <name evidence="6" type="ORF">F6J85_13950</name>
</gene>
<dbReference type="CDD" id="cd01392">
    <property type="entry name" value="HTH_LacI"/>
    <property type="match status" value="1"/>
</dbReference>
<dbReference type="SUPFAM" id="SSF47413">
    <property type="entry name" value="lambda repressor-like DNA-binding domains"/>
    <property type="match status" value="1"/>
</dbReference>
<evidence type="ECO:0000256" key="1">
    <source>
        <dbReference type="ARBA" id="ARBA00023015"/>
    </source>
</evidence>
<protein>
    <submittedName>
        <fullName evidence="6">LacI family transcriptional regulator</fullName>
    </submittedName>
</protein>
<dbReference type="PROSITE" id="PS50932">
    <property type="entry name" value="HTH_LACI_2"/>
    <property type="match status" value="1"/>
</dbReference>
<evidence type="ECO:0000259" key="5">
    <source>
        <dbReference type="PROSITE" id="PS50932"/>
    </source>
</evidence>
<dbReference type="PANTHER" id="PTHR30146:SF109">
    <property type="entry name" value="HTH-TYPE TRANSCRIPTIONAL REGULATOR GALS"/>
    <property type="match status" value="1"/>
</dbReference>
<evidence type="ECO:0000256" key="3">
    <source>
        <dbReference type="ARBA" id="ARBA00023163"/>
    </source>
</evidence>
<dbReference type="SMART" id="SM00354">
    <property type="entry name" value="HTH_LACI"/>
    <property type="match status" value="1"/>
</dbReference>
<evidence type="ECO:0000256" key="2">
    <source>
        <dbReference type="ARBA" id="ARBA00023125"/>
    </source>
</evidence>
<dbReference type="Gene3D" id="1.10.260.40">
    <property type="entry name" value="lambda repressor-like DNA-binding domains"/>
    <property type="match status" value="1"/>
</dbReference>
<dbReference type="KEGG" id="mlz:F6J85_13950"/>
<keyword evidence="1" id="KW-0805">Transcription regulation</keyword>
<dbReference type="Gene3D" id="3.40.50.2300">
    <property type="match status" value="2"/>
</dbReference>
<dbReference type="Pfam" id="PF13377">
    <property type="entry name" value="Peripla_BP_3"/>
    <property type="match status" value="1"/>
</dbReference>
<dbReference type="Proteomes" id="UP000325516">
    <property type="component" value="Chromosome"/>
</dbReference>
<name>A0A5J6L6Z2_9MICO</name>
<dbReference type="PROSITE" id="PS00356">
    <property type="entry name" value="HTH_LACI_1"/>
    <property type="match status" value="1"/>
</dbReference>
<feature type="region of interest" description="Disordered" evidence="4">
    <location>
        <begin position="339"/>
        <end position="359"/>
    </location>
</feature>
<dbReference type="SUPFAM" id="SSF53822">
    <property type="entry name" value="Periplasmic binding protein-like I"/>
    <property type="match status" value="1"/>
</dbReference>
<dbReference type="CDD" id="cd06267">
    <property type="entry name" value="PBP1_LacI_sugar_binding-like"/>
    <property type="match status" value="1"/>
</dbReference>
<dbReference type="GO" id="GO:0000976">
    <property type="term" value="F:transcription cis-regulatory region binding"/>
    <property type="evidence" value="ECO:0007669"/>
    <property type="project" value="TreeGrafter"/>
</dbReference>
<keyword evidence="7" id="KW-1185">Reference proteome</keyword>
<dbReference type="EMBL" id="CP044232">
    <property type="protein sequence ID" value="QEW04082.1"/>
    <property type="molecule type" value="Genomic_DNA"/>
</dbReference>
<accession>A0A5J6L6Z2</accession>
<dbReference type="InterPro" id="IPR010982">
    <property type="entry name" value="Lambda_DNA-bd_dom_sf"/>
</dbReference>
<keyword evidence="2" id="KW-0238">DNA-binding</keyword>
<proteinExistence type="predicted"/>
<dbReference type="RefSeq" id="WP_150925873.1">
    <property type="nucleotide sequence ID" value="NZ_CP044232.1"/>
</dbReference>
<dbReference type="GO" id="GO:0003700">
    <property type="term" value="F:DNA-binding transcription factor activity"/>
    <property type="evidence" value="ECO:0007669"/>
    <property type="project" value="TreeGrafter"/>
</dbReference>
<feature type="domain" description="HTH lacI-type" evidence="5">
    <location>
        <begin position="17"/>
        <end position="71"/>
    </location>
</feature>
<dbReference type="InterPro" id="IPR046335">
    <property type="entry name" value="LacI/GalR-like_sensor"/>
</dbReference>
<keyword evidence="3" id="KW-0804">Transcription</keyword>
<dbReference type="InterPro" id="IPR028082">
    <property type="entry name" value="Peripla_BP_I"/>
</dbReference>
<dbReference type="AlphaFoldDB" id="A0A5J6L6Z2"/>
<reference evidence="7" key="1">
    <citation type="submission" date="2019-09" db="EMBL/GenBank/DDBJ databases">
        <title>Mumia zhuanghuii sp. nov. isolated from the intestinal contents of plateau pika (Ochotona curzoniae) in the Qinghai-Tibet plateau of China.</title>
        <authorList>
            <person name="Tian Z."/>
        </authorList>
    </citation>
    <scope>NUCLEOTIDE SEQUENCE [LARGE SCALE GENOMIC DNA]</scope>
    <source>
        <strain evidence="7">L-031</strain>
    </source>
</reference>
<feature type="compositionally biased region" description="Gly residues" evidence="4">
    <location>
        <begin position="350"/>
        <end position="359"/>
    </location>
</feature>
<dbReference type="Pfam" id="PF00356">
    <property type="entry name" value="LacI"/>
    <property type="match status" value="1"/>
</dbReference>
<sequence length="359" mass="38035">MPTDIEPPDERRASENVTIYEVAARSGVSIATVSHALNRPERVAPTTRRRILETAEELGFVPRGRGKAVRTLRRIAVVAPFTAHPTYLQRLLGVLGEAEADTDVMVIDFAATDQPTIDRVVGRGPVDGLIIMGAEPTARLAAELDGSGVPVVLLDRPSQQYTSVTVDDARGGALVADHMLAQGVREVAWVSPVPRSSEYVTNGELRLQGFAQRLREAGVDRKLAFVVCDDSFEGGRAAAAELLAAKNRPDGVFALHDVIAAGVVSGLRDAGVRVPEDVRVAGYDDVDVAELFSLTTVRQPFSESGIAAVEALRALRAHPRRPVAHISLLPELVVRGSTATTSPEAADQRGAGGGGGNPS</sequence>
<dbReference type="InterPro" id="IPR000843">
    <property type="entry name" value="HTH_LacI"/>
</dbReference>
<dbReference type="PANTHER" id="PTHR30146">
    <property type="entry name" value="LACI-RELATED TRANSCRIPTIONAL REPRESSOR"/>
    <property type="match status" value="1"/>
</dbReference>
<evidence type="ECO:0000256" key="4">
    <source>
        <dbReference type="SAM" id="MobiDB-lite"/>
    </source>
</evidence>
<organism evidence="6 7">
    <name type="scientific">Microbacterium lushaniae</name>
    <dbReference type="NCBI Taxonomy" id="2614639"/>
    <lineage>
        <taxon>Bacteria</taxon>
        <taxon>Bacillati</taxon>
        <taxon>Actinomycetota</taxon>
        <taxon>Actinomycetes</taxon>
        <taxon>Micrococcales</taxon>
        <taxon>Microbacteriaceae</taxon>
        <taxon>Microbacterium</taxon>
    </lineage>
</organism>
<evidence type="ECO:0000313" key="7">
    <source>
        <dbReference type="Proteomes" id="UP000325516"/>
    </source>
</evidence>